<dbReference type="InterPro" id="IPR001387">
    <property type="entry name" value="Cro/C1-type_HTH"/>
</dbReference>
<dbReference type="EMBL" id="LFWZ01000009">
    <property type="protein sequence ID" value="KON31233.1"/>
    <property type="molecule type" value="Genomic_DNA"/>
</dbReference>
<dbReference type="GO" id="GO:0003677">
    <property type="term" value="F:DNA binding"/>
    <property type="evidence" value="ECO:0007669"/>
    <property type="project" value="InterPro"/>
</dbReference>
<dbReference type="InterPro" id="IPR004451">
    <property type="entry name" value="MJ0586"/>
</dbReference>
<reference evidence="3 4" key="1">
    <citation type="submission" date="2015-06" db="EMBL/GenBank/DDBJ databases">
        <title>New insights into the roles of widespread benthic archaea in carbon and nitrogen cycling.</title>
        <authorList>
            <person name="Lazar C.S."/>
            <person name="Baker B.J."/>
            <person name="Seitz K.W."/>
            <person name="Hyde A.S."/>
            <person name="Dick G.J."/>
            <person name="Hinrichs K.-U."/>
            <person name="Teske A.P."/>
        </authorList>
    </citation>
    <scope>NUCLEOTIDE SEQUENCE [LARGE SCALE GENOMIC DNA]</scope>
    <source>
        <strain evidence="3">DG-45</strain>
    </source>
</reference>
<feature type="region of interest" description="Disordered" evidence="1">
    <location>
        <begin position="38"/>
        <end position="59"/>
    </location>
</feature>
<evidence type="ECO:0000256" key="1">
    <source>
        <dbReference type="SAM" id="MobiDB-lite"/>
    </source>
</evidence>
<dbReference type="NCBIfam" id="TIGR00270">
    <property type="entry name" value="multiprotein bridging factor aMBF1"/>
    <property type="match status" value="1"/>
</dbReference>
<dbReference type="Proteomes" id="UP000037210">
    <property type="component" value="Unassembled WGS sequence"/>
</dbReference>
<dbReference type="SMART" id="SM00530">
    <property type="entry name" value="HTH_XRE"/>
    <property type="match status" value="1"/>
</dbReference>
<dbReference type="AlphaFoldDB" id="A0A0M0BRK8"/>
<dbReference type="Gene3D" id="1.10.260.40">
    <property type="entry name" value="lambda repressor-like DNA-binding domains"/>
    <property type="match status" value="1"/>
</dbReference>
<feature type="region of interest" description="Disordered" evidence="1">
    <location>
        <begin position="130"/>
        <end position="163"/>
    </location>
</feature>
<dbReference type="CDD" id="cd00093">
    <property type="entry name" value="HTH_XRE"/>
    <property type="match status" value="1"/>
</dbReference>
<proteinExistence type="predicted"/>
<feature type="domain" description="HTH cro/C1-type" evidence="2">
    <location>
        <begin position="73"/>
        <end position="127"/>
    </location>
</feature>
<name>A0A0M0BRK8_9ARCH</name>
<dbReference type="PROSITE" id="PS50943">
    <property type="entry name" value="HTH_CROC1"/>
    <property type="match status" value="1"/>
</dbReference>
<sequence length="163" mass="18352">MMRCEVCGREIMGQPFRRVIERARMTVCAQCARFGSGDWTPSTRRGPPPAQRPRSEVEAAESLELVDDWGAEIRKARQRLGMTVEDLGMEIGEKTSVIKKLEKEELIPNETLARKLRNALKIELLVAGETQPAPRPLRPSGGRTLGDVIKLKQETEETPEEEE</sequence>
<gene>
    <name evidence="3" type="ORF">AC482_01390</name>
</gene>
<protein>
    <recommendedName>
        <fullName evidence="2">HTH cro/C1-type domain-containing protein</fullName>
    </recommendedName>
</protein>
<evidence type="ECO:0000313" key="4">
    <source>
        <dbReference type="Proteomes" id="UP000037210"/>
    </source>
</evidence>
<comment type="caution">
    <text evidence="3">The sequence shown here is derived from an EMBL/GenBank/DDBJ whole genome shotgun (WGS) entry which is preliminary data.</text>
</comment>
<dbReference type="Pfam" id="PF01381">
    <property type="entry name" value="HTH_3"/>
    <property type="match status" value="1"/>
</dbReference>
<evidence type="ECO:0000313" key="3">
    <source>
        <dbReference type="EMBL" id="KON31233.1"/>
    </source>
</evidence>
<organism evidence="3 4">
    <name type="scientific">miscellaneous Crenarchaeota group-15 archaeon DG-45</name>
    <dbReference type="NCBI Taxonomy" id="1685127"/>
    <lineage>
        <taxon>Archaea</taxon>
        <taxon>Candidatus Bathyarchaeota</taxon>
        <taxon>MCG-15</taxon>
    </lineage>
</organism>
<dbReference type="InterPro" id="IPR010982">
    <property type="entry name" value="Lambda_DNA-bd_dom_sf"/>
</dbReference>
<dbReference type="SUPFAM" id="SSF47413">
    <property type="entry name" value="lambda repressor-like DNA-binding domains"/>
    <property type="match status" value="1"/>
</dbReference>
<evidence type="ECO:0000259" key="2">
    <source>
        <dbReference type="PROSITE" id="PS50943"/>
    </source>
</evidence>
<accession>A0A0M0BRK8</accession>